<dbReference type="SUPFAM" id="SSF47090">
    <property type="entry name" value="PGBD-like"/>
    <property type="match status" value="1"/>
</dbReference>
<dbReference type="InterPro" id="IPR036366">
    <property type="entry name" value="PGBDSf"/>
</dbReference>
<dbReference type="InterPro" id="IPR051909">
    <property type="entry name" value="MFP_Cation_Efflux"/>
</dbReference>
<name>A0A849B3G7_9MICO</name>
<accession>A0A849B3G7</accession>
<organism evidence="4 5">
    <name type="scientific">Brevibacterium luteolum</name>
    <dbReference type="NCBI Taxonomy" id="199591"/>
    <lineage>
        <taxon>Bacteria</taxon>
        <taxon>Bacillati</taxon>
        <taxon>Actinomycetota</taxon>
        <taxon>Actinomycetes</taxon>
        <taxon>Micrococcales</taxon>
        <taxon>Brevibacteriaceae</taxon>
        <taxon>Brevibacterium</taxon>
    </lineage>
</organism>
<evidence type="ECO:0000256" key="2">
    <source>
        <dbReference type="SAM" id="MobiDB-lite"/>
    </source>
</evidence>
<reference evidence="4 5" key="1">
    <citation type="submission" date="2020-05" db="EMBL/GenBank/DDBJ databases">
        <title>MicrobeNet Type strains.</title>
        <authorList>
            <person name="Nicholson A.C."/>
        </authorList>
    </citation>
    <scope>NUCLEOTIDE SEQUENCE [LARGE SCALE GENOMIC DNA]</scope>
    <source>
        <strain evidence="4 5">CCUG 46604</strain>
    </source>
</reference>
<feature type="compositionally biased region" description="Polar residues" evidence="2">
    <location>
        <begin position="179"/>
        <end position="190"/>
    </location>
</feature>
<evidence type="ECO:0000313" key="4">
    <source>
        <dbReference type="EMBL" id="NNG79786.1"/>
    </source>
</evidence>
<comment type="caution">
    <text evidence="4">The sequence shown here is derived from an EMBL/GenBank/DDBJ whole genome shotgun (WGS) entry which is preliminary data.</text>
</comment>
<keyword evidence="1" id="KW-0813">Transport</keyword>
<dbReference type="PANTHER" id="PTHR30097:SF4">
    <property type="entry name" value="SLR6042 PROTEIN"/>
    <property type="match status" value="1"/>
</dbReference>
<feature type="region of interest" description="Disordered" evidence="2">
    <location>
        <begin position="162"/>
        <end position="190"/>
    </location>
</feature>
<dbReference type="RefSeq" id="WP_146004333.1">
    <property type="nucleotide sequence ID" value="NZ_BAAAKH010000010.1"/>
</dbReference>
<dbReference type="InterPro" id="IPR036365">
    <property type="entry name" value="PGBD-like_sf"/>
</dbReference>
<dbReference type="EMBL" id="JABEMC010000006">
    <property type="protein sequence ID" value="NNG79786.1"/>
    <property type="molecule type" value="Genomic_DNA"/>
</dbReference>
<feature type="compositionally biased region" description="Acidic residues" evidence="2">
    <location>
        <begin position="162"/>
        <end position="176"/>
    </location>
</feature>
<dbReference type="Pfam" id="PF01471">
    <property type="entry name" value="PG_binding_1"/>
    <property type="match status" value="1"/>
</dbReference>
<evidence type="ECO:0000259" key="3">
    <source>
        <dbReference type="Pfam" id="PF01471"/>
    </source>
</evidence>
<sequence>MAGFILLRMTQSPAQRVADAQPPPKPVVTAAVEQRRLAVEATLSGTVEATGGTQVAVPSLPSDGKLVVTGTSVVPGDTVSAGTVVAEVSGFPIVTVPGKFPMYRSVGEGDKGVDVGQLQSALKQLGFSVTDSDGVFGSSTARAVVKLFANRQLDSSILYSDEDSASDADSEIDDADAGQKSTATAPQGDTKTVRVPEGVFAFISDLPATVGSVDARVGAVLEADATVLTLVADGVQIASEVPETTASAIRPGMACTITASSREGTSACTVASIDESKQEGSKRIIIDPADSDELPPDTALTIAVEIEASRGDVLAVPVTAVRSDPDGSSYVTVQTEDGPTRKDIEVGQTIGGWTEITGGGVVEGDTIVLQ</sequence>
<dbReference type="GO" id="GO:0030313">
    <property type="term" value="C:cell envelope"/>
    <property type="evidence" value="ECO:0007669"/>
    <property type="project" value="TreeGrafter"/>
</dbReference>
<evidence type="ECO:0000313" key="5">
    <source>
        <dbReference type="Proteomes" id="UP000549517"/>
    </source>
</evidence>
<dbReference type="GO" id="GO:0015679">
    <property type="term" value="P:plasma membrane copper ion transport"/>
    <property type="evidence" value="ECO:0007669"/>
    <property type="project" value="TreeGrafter"/>
</dbReference>
<dbReference type="Gene3D" id="1.10.101.10">
    <property type="entry name" value="PGBD-like superfamily/PGBD"/>
    <property type="match status" value="1"/>
</dbReference>
<dbReference type="GO" id="GO:0060003">
    <property type="term" value="P:copper ion export"/>
    <property type="evidence" value="ECO:0007669"/>
    <property type="project" value="TreeGrafter"/>
</dbReference>
<protein>
    <recommendedName>
        <fullName evidence="3">Peptidoglycan binding-like domain-containing protein</fullName>
    </recommendedName>
</protein>
<dbReference type="OrthoDB" id="3268648at2"/>
<dbReference type="AlphaFoldDB" id="A0A849B3G7"/>
<gene>
    <name evidence="4" type="ORF">HLA91_10455</name>
</gene>
<proteinExistence type="predicted"/>
<dbReference type="InterPro" id="IPR002477">
    <property type="entry name" value="Peptidoglycan-bd-like"/>
</dbReference>
<dbReference type="Gene3D" id="2.40.420.20">
    <property type="match status" value="1"/>
</dbReference>
<evidence type="ECO:0000256" key="1">
    <source>
        <dbReference type="ARBA" id="ARBA00022448"/>
    </source>
</evidence>
<dbReference type="Proteomes" id="UP000549517">
    <property type="component" value="Unassembled WGS sequence"/>
</dbReference>
<feature type="domain" description="Peptidoglycan binding-like" evidence="3">
    <location>
        <begin position="112"/>
        <end position="144"/>
    </location>
</feature>
<dbReference type="PANTHER" id="PTHR30097">
    <property type="entry name" value="CATION EFFLUX SYSTEM PROTEIN CUSB"/>
    <property type="match status" value="1"/>
</dbReference>